<feature type="transmembrane region" description="Helical" evidence="6">
    <location>
        <begin position="138"/>
        <end position="157"/>
    </location>
</feature>
<keyword evidence="4 6" id="KW-1133">Transmembrane helix</keyword>
<gene>
    <name evidence="7" type="ORF">IAB81_05100</name>
</gene>
<evidence type="ECO:0000256" key="5">
    <source>
        <dbReference type="ARBA" id="ARBA00023136"/>
    </source>
</evidence>
<accession>A0A9D9IHM4</accession>
<evidence type="ECO:0000313" key="7">
    <source>
        <dbReference type="EMBL" id="MBO8472987.1"/>
    </source>
</evidence>
<evidence type="ECO:0000256" key="6">
    <source>
        <dbReference type="SAM" id="Phobius"/>
    </source>
</evidence>
<dbReference type="Pfam" id="PF03706">
    <property type="entry name" value="LPG_synthase_TM"/>
    <property type="match status" value="1"/>
</dbReference>
<dbReference type="PANTHER" id="PTHR39087">
    <property type="entry name" value="UPF0104 MEMBRANE PROTEIN MJ1595"/>
    <property type="match status" value="1"/>
</dbReference>
<evidence type="ECO:0000256" key="2">
    <source>
        <dbReference type="ARBA" id="ARBA00022475"/>
    </source>
</evidence>
<keyword evidence="5 6" id="KW-0472">Membrane</keyword>
<dbReference type="AlphaFoldDB" id="A0A9D9IHM4"/>
<dbReference type="EMBL" id="JADIMA010000045">
    <property type="protein sequence ID" value="MBO8472987.1"/>
    <property type="molecule type" value="Genomic_DNA"/>
</dbReference>
<evidence type="ECO:0000256" key="3">
    <source>
        <dbReference type="ARBA" id="ARBA00022692"/>
    </source>
</evidence>
<feature type="transmembrane region" description="Helical" evidence="6">
    <location>
        <begin position="20"/>
        <end position="38"/>
    </location>
</feature>
<proteinExistence type="predicted"/>
<evidence type="ECO:0000256" key="1">
    <source>
        <dbReference type="ARBA" id="ARBA00004651"/>
    </source>
</evidence>
<dbReference type="PANTHER" id="PTHR39087:SF2">
    <property type="entry name" value="UPF0104 MEMBRANE PROTEIN MJ1595"/>
    <property type="match status" value="1"/>
</dbReference>
<name>A0A9D9IHM4_9BACT</name>
<dbReference type="InterPro" id="IPR022791">
    <property type="entry name" value="L-PG_synthase/AglD"/>
</dbReference>
<feature type="transmembrane region" description="Helical" evidence="6">
    <location>
        <begin position="177"/>
        <end position="198"/>
    </location>
</feature>
<evidence type="ECO:0000256" key="4">
    <source>
        <dbReference type="ARBA" id="ARBA00022989"/>
    </source>
</evidence>
<protein>
    <submittedName>
        <fullName evidence="7">Flippase-like domain-containing protein</fullName>
    </submittedName>
</protein>
<dbReference type="GO" id="GO:0005886">
    <property type="term" value="C:plasma membrane"/>
    <property type="evidence" value="ECO:0007669"/>
    <property type="project" value="UniProtKB-SubCell"/>
</dbReference>
<reference evidence="7" key="2">
    <citation type="journal article" date="2021" name="PeerJ">
        <title>Extensive microbial diversity within the chicken gut microbiome revealed by metagenomics and culture.</title>
        <authorList>
            <person name="Gilroy R."/>
            <person name="Ravi A."/>
            <person name="Getino M."/>
            <person name="Pursley I."/>
            <person name="Horton D.L."/>
            <person name="Alikhan N.F."/>
            <person name="Baker D."/>
            <person name="Gharbi K."/>
            <person name="Hall N."/>
            <person name="Watson M."/>
            <person name="Adriaenssens E.M."/>
            <person name="Foster-Nyarko E."/>
            <person name="Jarju S."/>
            <person name="Secka A."/>
            <person name="Antonio M."/>
            <person name="Oren A."/>
            <person name="Chaudhuri R.R."/>
            <person name="La Ragione R."/>
            <person name="Hildebrand F."/>
            <person name="Pallen M.J."/>
        </authorList>
    </citation>
    <scope>NUCLEOTIDE SEQUENCE</scope>
    <source>
        <strain evidence="7">B1-8020</strain>
    </source>
</reference>
<dbReference type="Proteomes" id="UP000823604">
    <property type="component" value="Unassembled WGS sequence"/>
</dbReference>
<organism evidence="7 8">
    <name type="scientific">Candidatus Merdivivens pullicola</name>
    <dbReference type="NCBI Taxonomy" id="2840872"/>
    <lineage>
        <taxon>Bacteria</taxon>
        <taxon>Pseudomonadati</taxon>
        <taxon>Bacteroidota</taxon>
        <taxon>Bacteroidia</taxon>
        <taxon>Bacteroidales</taxon>
        <taxon>Muribaculaceae</taxon>
        <taxon>Muribaculaceae incertae sedis</taxon>
        <taxon>Candidatus Merdivivens</taxon>
    </lineage>
</organism>
<comment type="caution">
    <text evidence="7">The sequence shown here is derived from an EMBL/GenBank/DDBJ whole genome shotgun (WGS) entry which is preliminary data.</text>
</comment>
<comment type="subcellular location">
    <subcellularLocation>
        <location evidence="1">Cell membrane</location>
        <topology evidence="1">Multi-pass membrane protein</topology>
    </subcellularLocation>
</comment>
<feature type="transmembrane region" description="Helical" evidence="6">
    <location>
        <begin position="233"/>
        <end position="255"/>
    </location>
</feature>
<feature type="transmembrane region" description="Helical" evidence="6">
    <location>
        <begin position="54"/>
        <end position="71"/>
    </location>
</feature>
<evidence type="ECO:0000313" key="8">
    <source>
        <dbReference type="Proteomes" id="UP000823604"/>
    </source>
</evidence>
<keyword evidence="3 6" id="KW-0812">Transmembrane</keyword>
<sequence>MQPLKGIGMTLKQKTKLTKILKWLVSAAIAVLLLYLSFRSVKWDEFFNGLKECRFWLVLLSMLASVAAFFLRAARWREIMKPLNKDIRFGETFDGINIGNISNFAFPRAGEFVRCGVISAKGKLRYDKVLGTVVLERSWDMLTLVAILAAFLLIKWKEFGDFAVRQMWNPLSESLSFSLWWIVAAAIAVCAAVVFIIYKTRNTSRISRKICSIIKGGLQGFTSAFKMEKKWKFILYTAAIWVIYWLMSYLTMLSLPKLETLNATDAMFLMLVGSIAWVIPVPGGFGSFHILVSLALTTIYSIEYNEGLAFATLSHEAQALTMILCGVISIIRIARSNAHRSYQRPSQNP</sequence>
<dbReference type="NCBIfam" id="TIGR00374">
    <property type="entry name" value="flippase-like domain"/>
    <property type="match status" value="1"/>
</dbReference>
<keyword evidence="2" id="KW-1003">Cell membrane</keyword>
<reference evidence="7" key="1">
    <citation type="submission" date="2020-10" db="EMBL/GenBank/DDBJ databases">
        <authorList>
            <person name="Gilroy R."/>
        </authorList>
    </citation>
    <scope>NUCLEOTIDE SEQUENCE</scope>
    <source>
        <strain evidence="7">B1-8020</strain>
    </source>
</reference>